<evidence type="ECO:0000313" key="7">
    <source>
        <dbReference type="Proteomes" id="UP001143362"/>
    </source>
</evidence>
<dbReference type="InterPro" id="IPR036388">
    <property type="entry name" value="WH-like_DNA-bd_sf"/>
</dbReference>
<dbReference type="RefSeq" id="WP_279245100.1">
    <property type="nucleotide sequence ID" value="NZ_SHNN01000002.1"/>
</dbReference>
<sequence>MVARKLVLSAQLGDSDVRLLRIFRAVVDCGGISAAEVELNMSVAAISMGIADLERRLSLKLCQRGRAGFALSDEGAQVYEAVLQVLAALEDFRTEVNSLHANLRGELNIGITDNLVTMSEHMRVTHSLAALRERGPDVRINIRMLPPPEIEKSVLDGRMHIGVIPSLRLLAGLEYLDLYTEESRLYCGHEHPLYCRRDATEQEVLAAPAVLATGVVMPEAARTFSQQMQAAATATDREGIAFLILSGRYIGFLPRHYAQRWVAEERMRELIPEHFLFQTPFAAITRKGARPNLVLQTYLEELRRSESDQLHP</sequence>
<evidence type="ECO:0000256" key="2">
    <source>
        <dbReference type="ARBA" id="ARBA00023015"/>
    </source>
</evidence>
<feature type="domain" description="HTH lysR-type" evidence="5">
    <location>
        <begin position="16"/>
        <end position="72"/>
    </location>
</feature>
<dbReference type="PROSITE" id="PS50931">
    <property type="entry name" value="HTH_LYSR"/>
    <property type="match status" value="1"/>
</dbReference>
<dbReference type="CDD" id="cd05466">
    <property type="entry name" value="PBP2_LTTR_substrate"/>
    <property type="match status" value="1"/>
</dbReference>
<name>A0ABT3TFJ7_9GAMM</name>
<dbReference type="Gene3D" id="1.10.10.10">
    <property type="entry name" value="Winged helix-like DNA-binding domain superfamily/Winged helix DNA-binding domain"/>
    <property type="match status" value="1"/>
</dbReference>
<dbReference type="PANTHER" id="PTHR30126">
    <property type="entry name" value="HTH-TYPE TRANSCRIPTIONAL REGULATOR"/>
    <property type="match status" value="1"/>
</dbReference>
<organism evidence="6 7">
    <name type="scientific">Candidatus Litorirhabdus singularis</name>
    <dbReference type="NCBI Taxonomy" id="2518993"/>
    <lineage>
        <taxon>Bacteria</taxon>
        <taxon>Pseudomonadati</taxon>
        <taxon>Pseudomonadota</taxon>
        <taxon>Gammaproteobacteria</taxon>
        <taxon>Cellvibrionales</taxon>
        <taxon>Halieaceae</taxon>
        <taxon>Candidatus Litorirhabdus</taxon>
    </lineage>
</organism>
<dbReference type="Pfam" id="PF00126">
    <property type="entry name" value="HTH_1"/>
    <property type="match status" value="1"/>
</dbReference>
<evidence type="ECO:0000256" key="1">
    <source>
        <dbReference type="ARBA" id="ARBA00009437"/>
    </source>
</evidence>
<dbReference type="InterPro" id="IPR005119">
    <property type="entry name" value="LysR_subst-bd"/>
</dbReference>
<reference evidence="6" key="1">
    <citation type="submission" date="2019-02" db="EMBL/GenBank/DDBJ databases">
        <authorList>
            <person name="Li S.-H."/>
        </authorList>
    </citation>
    <scope>NUCLEOTIDE SEQUENCE</scope>
    <source>
        <strain evidence="6">IMCC14734</strain>
    </source>
</reference>
<dbReference type="PANTHER" id="PTHR30126:SF98">
    <property type="entry name" value="HTH-TYPE TRANSCRIPTIONAL ACTIVATOR BAUR"/>
    <property type="match status" value="1"/>
</dbReference>
<evidence type="ECO:0000259" key="5">
    <source>
        <dbReference type="PROSITE" id="PS50931"/>
    </source>
</evidence>
<keyword evidence="2" id="KW-0805">Transcription regulation</keyword>
<keyword evidence="4" id="KW-0804">Transcription</keyword>
<dbReference type="EMBL" id="SHNN01000002">
    <property type="protein sequence ID" value="MCX2981085.1"/>
    <property type="molecule type" value="Genomic_DNA"/>
</dbReference>
<keyword evidence="7" id="KW-1185">Reference proteome</keyword>
<accession>A0ABT3TFJ7</accession>
<evidence type="ECO:0000313" key="6">
    <source>
        <dbReference type="EMBL" id="MCX2981085.1"/>
    </source>
</evidence>
<protein>
    <submittedName>
        <fullName evidence="6">LysR family transcriptional regulator</fullName>
    </submittedName>
</protein>
<gene>
    <name evidence="6" type="ORF">EYC98_09435</name>
</gene>
<keyword evidence="3" id="KW-0238">DNA-binding</keyword>
<comment type="similarity">
    <text evidence="1">Belongs to the LysR transcriptional regulatory family.</text>
</comment>
<dbReference type="InterPro" id="IPR000847">
    <property type="entry name" value="LysR_HTH_N"/>
</dbReference>
<dbReference type="Gene3D" id="3.40.190.290">
    <property type="match status" value="1"/>
</dbReference>
<comment type="caution">
    <text evidence="6">The sequence shown here is derived from an EMBL/GenBank/DDBJ whole genome shotgun (WGS) entry which is preliminary data.</text>
</comment>
<dbReference type="Proteomes" id="UP001143362">
    <property type="component" value="Unassembled WGS sequence"/>
</dbReference>
<proteinExistence type="inferred from homology"/>
<dbReference type="SUPFAM" id="SSF53850">
    <property type="entry name" value="Periplasmic binding protein-like II"/>
    <property type="match status" value="1"/>
</dbReference>
<evidence type="ECO:0000256" key="3">
    <source>
        <dbReference type="ARBA" id="ARBA00023125"/>
    </source>
</evidence>
<dbReference type="Pfam" id="PF03466">
    <property type="entry name" value="LysR_substrate"/>
    <property type="match status" value="1"/>
</dbReference>
<evidence type="ECO:0000256" key="4">
    <source>
        <dbReference type="ARBA" id="ARBA00023163"/>
    </source>
</evidence>
<dbReference type="SUPFAM" id="SSF46785">
    <property type="entry name" value="Winged helix' DNA-binding domain"/>
    <property type="match status" value="1"/>
</dbReference>
<dbReference type="InterPro" id="IPR036390">
    <property type="entry name" value="WH_DNA-bd_sf"/>
</dbReference>